<reference evidence="2" key="1">
    <citation type="journal article" date="2011" name="Nat. Biotechnol.">
        <title>The genomic sequence of the Chinese hamster ovary (CHO)-K1 cell line.</title>
        <authorList>
            <person name="Xu X."/>
            <person name="Nagarajan H."/>
            <person name="Lewis N.E."/>
            <person name="Pan S."/>
            <person name="Cai Z."/>
            <person name="Liu X."/>
            <person name="Chen W."/>
            <person name="Xie M."/>
            <person name="Wang W."/>
            <person name="Hammond S."/>
            <person name="Andersen M.R."/>
            <person name="Neff N."/>
            <person name="Passarelli B."/>
            <person name="Koh W."/>
            <person name="Fan H.C."/>
            <person name="Wang J."/>
            <person name="Gui Y."/>
            <person name="Lee K.H."/>
            <person name="Betenbaugh M.J."/>
            <person name="Quake S.R."/>
            <person name="Famili I."/>
            <person name="Palsson B.O."/>
            <person name="Wang J."/>
        </authorList>
    </citation>
    <scope>NUCLEOTIDE SEQUENCE [LARGE SCALE GENOMIC DNA]</scope>
    <source>
        <strain evidence="2">CHO K1 cell line</strain>
    </source>
</reference>
<organism evidence="1 2">
    <name type="scientific">Cricetulus griseus</name>
    <name type="common">Chinese hamster</name>
    <name type="synonym">Cricetulus barabensis griseus</name>
    <dbReference type="NCBI Taxonomy" id="10029"/>
    <lineage>
        <taxon>Eukaryota</taxon>
        <taxon>Metazoa</taxon>
        <taxon>Chordata</taxon>
        <taxon>Craniata</taxon>
        <taxon>Vertebrata</taxon>
        <taxon>Euteleostomi</taxon>
        <taxon>Mammalia</taxon>
        <taxon>Eutheria</taxon>
        <taxon>Euarchontoglires</taxon>
        <taxon>Glires</taxon>
        <taxon>Rodentia</taxon>
        <taxon>Myomorpha</taxon>
        <taxon>Muroidea</taxon>
        <taxon>Cricetidae</taxon>
        <taxon>Cricetinae</taxon>
        <taxon>Cricetulus</taxon>
    </lineage>
</organism>
<dbReference type="AlphaFoldDB" id="G3H3M8"/>
<proteinExistence type="predicted"/>
<evidence type="ECO:0000313" key="2">
    <source>
        <dbReference type="Proteomes" id="UP000001075"/>
    </source>
</evidence>
<protein>
    <submittedName>
        <fullName evidence="1">Uncharacterized protein</fullName>
    </submittedName>
</protein>
<dbReference type="InParanoid" id="G3H3M8"/>
<evidence type="ECO:0000313" key="1">
    <source>
        <dbReference type="EMBL" id="EGW02168.1"/>
    </source>
</evidence>
<gene>
    <name evidence="1" type="ORF">I79_004819</name>
</gene>
<dbReference type="EMBL" id="JH000127">
    <property type="protein sequence ID" value="EGW02168.1"/>
    <property type="molecule type" value="Genomic_DNA"/>
</dbReference>
<dbReference type="Proteomes" id="UP000001075">
    <property type="component" value="Unassembled WGS sequence"/>
</dbReference>
<sequence>MACTRGQKTTYRSWFSPSTVWILEIKLELSGLVANALKSHLTVPAHPPTKSSLRQDHIL</sequence>
<name>G3H3M8_CRIGR</name>
<accession>G3H3M8</accession>